<evidence type="ECO:0000313" key="3">
    <source>
        <dbReference type="Proteomes" id="UP001058974"/>
    </source>
</evidence>
<organism evidence="2 3">
    <name type="scientific">Pisum sativum</name>
    <name type="common">Garden pea</name>
    <name type="synonym">Lathyrus oleraceus</name>
    <dbReference type="NCBI Taxonomy" id="3888"/>
    <lineage>
        <taxon>Eukaryota</taxon>
        <taxon>Viridiplantae</taxon>
        <taxon>Streptophyta</taxon>
        <taxon>Embryophyta</taxon>
        <taxon>Tracheophyta</taxon>
        <taxon>Spermatophyta</taxon>
        <taxon>Magnoliopsida</taxon>
        <taxon>eudicotyledons</taxon>
        <taxon>Gunneridae</taxon>
        <taxon>Pentapetalae</taxon>
        <taxon>rosids</taxon>
        <taxon>fabids</taxon>
        <taxon>Fabales</taxon>
        <taxon>Fabaceae</taxon>
        <taxon>Papilionoideae</taxon>
        <taxon>50 kb inversion clade</taxon>
        <taxon>NPAAA clade</taxon>
        <taxon>Hologalegina</taxon>
        <taxon>IRL clade</taxon>
        <taxon>Fabeae</taxon>
        <taxon>Lathyrus</taxon>
    </lineage>
</organism>
<feature type="compositionally biased region" description="Basic and acidic residues" evidence="1">
    <location>
        <begin position="17"/>
        <end position="36"/>
    </location>
</feature>
<protein>
    <submittedName>
        <fullName evidence="2">Uncharacterized protein</fullName>
    </submittedName>
</protein>
<keyword evidence="3" id="KW-1185">Reference proteome</keyword>
<feature type="compositionally biased region" description="Polar residues" evidence="1">
    <location>
        <begin position="107"/>
        <end position="125"/>
    </location>
</feature>
<sequence>MWSEVDMEEMLSPSYKRGPERPKKLRRRESDEDPNKVRTQTTYCCTRCGVHGYDAGSCTSQEQPQPNETQIDVDPEFEMLAANLASAFEATQTQPNLVVNGPVASAPSHSASITPAQGEPVTSSQTDDAPTTPAYTTPRVLKLVEFNIPFHNDWNYSIDVLHL</sequence>
<dbReference type="Proteomes" id="UP001058974">
    <property type="component" value="Chromosome 1"/>
</dbReference>
<gene>
    <name evidence="2" type="ORF">KIW84_014339</name>
</gene>
<reference evidence="2 3" key="1">
    <citation type="journal article" date="2022" name="Nat. Genet.">
        <title>Improved pea reference genome and pan-genome highlight genomic features and evolutionary characteristics.</title>
        <authorList>
            <person name="Yang T."/>
            <person name="Liu R."/>
            <person name="Luo Y."/>
            <person name="Hu S."/>
            <person name="Wang D."/>
            <person name="Wang C."/>
            <person name="Pandey M.K."/>
            <person name="Ge S."/>
            <person name="Xu Q."/>
            <person name="Li N."/>
            <person name="Li G."/>
            <person name="Huang Y."/>
            <person name="Saxena R.K."/>
            <person name="Ji Y."/>
            <person name="Li M."/>
            <person name="Yan X."/>
            <person name="He Y."/>
            <person name="Liu Y."/>
            <person name="Wang X."/>
            <person name="Xiang C."/>
            <person name="Varshney R.K."/>
            <person name="Ding H."/>
            <person name="Gao S."/>
            <person name="Zong X."/>
        </authorList>
    </citation>
    <scope>NUCLEOTIDE SEQUENCE [LARGE SCALE GENOMIC DNA]</scope>
    <source>
        <strain evidence="2 3">cv. Zhongwan 6</strain>
    </source>
</reference>
<name>A0A9D5BMR1_PEA</name>
<dbReference type="AlphaFoldDB" id="A0A9D5BMR1"/>
<dbReference type="Gramene" id="Psat01G0433900-T1">
    <property type="protein sequence ID" value="KAI5446469.1"/>
    <property type="gene ID" value="KIW84_014339"/>
</dbReference>
<proteinExistence type="predicted"/>
<evidence type="ECO:0000313" key="2">
    <source>
        <dbReference type="EMBL" id="KAI5446469.1"/>
    </source>
</evidence>
<evidence type="ECO:0000256" key="1">
    <source>
        <dbReference type="SAM" id="MobiDB-lite"/>
    </source>
</evidence>
<comment type="caution">
    <text evidence="2">The sequence shown here is derived from an EMBL/GenBank/DDBJ whole genome shotgun (WGS) entry which is preliminary data.</text>
</comment>
<feature type="region of interest" description="Disordered" evidence="1">
    <location>
        <begin position="1"/>
        <end position="41"/>
    </location>
</feature>
<accession>A0A9D5BMR1</accession>
<feature type="region of interest" description="Disordered" evidence="1">
    <location>
        <begin position="98"/>
        <end position="134"/>
    </location>
</feature>
<dbReference type="EMBL" id="JAMSHJ010000001">
    <property type="protein sequence ID" value="KAI5446469.1"/>
    <property type="molecule type" value="Genomic_DNA"/>
</dbReference>